<evidence type="ECO:0000256" key="1">
    <source>
        <dbReference type="SAM" id="MobiDB-lite"/>
    </source>
</evidence>
<evidence type="ECO:0000313" key="2">
    <source>
        <dbReference type="EMBL" id="PKW27070.1"/>
    </source>
</evidence>
<protein>
    <submittedName>
        <fullName evidence="2">Uncharacterized protein</fullName>
    </submittedName>
</protein>
<organism evidence="2 3">
    <name type="scientific">Phycicoccus duodecadis</name>
    <dbReference type="NCBI Taxonomy" id="173053"/>
    <lineage>
        <taxon>Bacteria</taxon>
        <taxon>Bacillati</taxon>
        <taxon>Actinomycetota</taxon>
        <taxon>Actinomycetes</taxon>
        <taxon>Micrococcales</taxon>
        <taxon>Intrasporangiaceae</taxon>
        <taxon>Phycicoccus</taxon>
    </lineage>
</organism>
<feature type="region of interest" description="Disordered" evidence="1">
    <location>
        <begin position="1"/>
        <end position="25"/>
    </location>
</feature>
<proteinExistence type="predicted"/>
<keyword evidence="3" id="KW-1185">Reference proteome</keyword>
<name>A0A2N3YJP2_9MICO</name>
<reference evidence="2 3" key="1">
    <citation type="submission" date="2017-12" db="EMBL/GenBank/DDBJ databases">
        <title>Sequencing the genomes of 1000 Actinobacteria strains.</title>
        <authorList>
            <person name="Klenk H.-P."/>
        </authorList>
    </citation>
    <scope>NUCLEOTIDE SEQUENCE [LARGE SCALE GENOMIC DNA]</scope>
    <source>
        <strain evidence="2 3">DSM 12806</strain>
    </source>
</reference>
<dbReference type="AlphaFoldDB" id="A0A2N3YJP2"/>
<dbReference type="Proteomes" id="UP000233781">
    <property type="component" value="Unassembled WGS sequence"/>
</dbReference>
<dbReference type="EMBL" id="PJNE01000001">
    <property type="protein sequence ID" value="PKW27070.1"/>
    <property type="molecule type" value="Genomic_DNA"/>
</dbReference>
<comment type="caution">
    <text evidence="2">The sequence shown here is derived from an EMBL/GenBank/DDBJ whole genome shotgun (WGS) entry which is preliminary data.</text>
</comment>
<sequence length="82" mass="8525">MCSPVAGHDHRRADGPCGHSGSLQTVRVPSRRYPLSAPTAPLVDLSPFTTPAVGHRVQHCLALVTGGEGTIEGTDDVLRAAV</sequence>
<evidence type="ECO:0000313" key="3">
    <source>
        <dbReference type="Proteomes" id="UP000233781"/>
    </source>
</evidence>
<gene>
    <name evidence="2" type="ORF">ATL31_1903</name>
</gene>
<accession>A0A2N3YJP2</accession>